<dbReference type="AlphaFoldDB" id="A0A8S3WYG0"/>
<accession>A0A8S3WYG0</accession>
<dbReference type="Proteomes" id="UP000691718">
    <property type="component" value="Unassembled WGS sequence"/>
</dbReference>
<evidence type="ECO:0000313" key="4">
    <source>
        <dbReference type="Proteomes" id="UP000691718"/>
    </source>
</evidence>
<proteinExistence type="predicted"/>
<name>A0A8S3WYG0_PARAO</name>
<feature type="region of interest" description="Disordered" evidence="1">
    <location>
        <begin position="217"/>
        <end position="242"/>
    </location>
</feature>
<keyword evidence="4" id="KW-1185">Reference proteome</keyword>
<dbReference type="Pfam" id="PF05225">
    <property type="entry name" value="HTH_psq"/>
    <property type="match status" value="1"/>
</dbReference>
<comment type="caution">
    <text evidence="3">The sequence shown here is derived from an EMBL/GenBank/DDBJ whole genome shotgun (WGS) entry which is preliminary data.</text>
</comment>
<dbReference type="OrthoDB" id="4327074at2759"/>
<sequence>MPRSKDKVIRPKPSEQNVKSAIKMVIEKRLSIRKAAEEFHVSKSLIGRYVKLNKEKENVEVVYHPLNAVKRVFSDEEEEQLVEYCLKASKLHYGICKDDFLKLAFEYAVILKKTYPSAWDTNKKAGIWPFNDNIFGEDEFLSSYVTDRPYVDANTVTHTRLDMAEIQPNIALPGPSQYANIEQQYDNNQVAIESPAPSISTGTIYTDKNIVMSPEAIRPFPKAPPRKNNTTRNRKGKTRVLTYTPKKEELELLAAKKEKRSK</sequence>
<feature type="domain" description="HTH psq-type" evidence="2">
    <location>
        <begin position="20"/>
        <end position="55"/>
    </location>
</feature>
<dbReference type="GO" id="GO:0003677">
    <property type="term" value="F:DNA binding"/>
    <property type="evidence" value="ECO:0007669"/>
    <property type="project" value="InterPro"/>
</dbReference>
<reference evidence="3" key="1">
    <citation type="submission" date="2021-04" db="EMBL/GenBank/DDBJ databases">
        <authorList>
            <person name="Tunstrom K."/>
        </authorList>
    </citation>
    <scope>NUCLEOTIDE SEQUENCE</scope>
</reference>
<protein>
    <submittedName>
        <fullName evidence="3">(apollo) hypothetical protein</fullName>
    </submittedName>
</protein>
<evidence type="ECO:0000256" key="1">
    <source>
        <dbReference type="SAM" id="MobiDB-lite"/>
    </source>
</evidence>
<dbReference type="InterPro" id="IPR007889">
    <property type="entry name" value="HTH_Psq"/>
</dbReference>
<organism evidence="3 4">
    <name type="scientific">Parnassius apollo</name>
    <name type="common">Apollo butterfly</name>
    <name type="synonym">Papilio apollo</name>
    <dbReference type="NCBI Taxonomy" id="110799"/>
    <lineage>
        <taxon>Eukaryota</taxon>
        <taxon>Metazoa</taxon>
        <taxon>Ecdysozoa</taxon>
        <taxon>Arthropoda</taxon>
        <taxon>Hexapoda</taxon>
        <taxon>Insecta</taxon>
        <taxon>Pterygota</taxon>
        <taxon>Neoptera</taxon>
        <taxon>Endopterygota</taxon>
        <taxon>Lepidoptera</taxon>
        <taxon>Glossata</taxon>
        <taxon>Ditrysia</taxon>
        <taxon>Papilionoidea</taxon>
        <taxon>Papilionidae</taxon>
        <taxon>Parnassiinae</taxon>
        <taxon>Parnassini</taxon>
        <taxon>Parnassius</taxon>
        <taxon>Parnassius</taxon>
    </lineage>
</organism>
<evidence type="ECO:0000313" key="3">
    <source>
        <dbReference type="EMBL" id="CAG4987111.1"/>
    </source>
</evidence>
<evidence type="ECO:0000259" key="2">
    <source>
        <dbReference type="Pfam" id="PF05225"/>
    </source>
</evidence>
<gene>
    <name evidence="3" type="ORF">PAPOLLO_LOCUS11397</name>
</gene>
<dbReference type="EMBL" id="CAJQZP010000828">
    <property type="protein sequence ID" value="CAG4987111.1"/>
    <property type="molecule type" value="Genomic_DNA"/>
</dbReference>